<dbReference type="GO" id="GO:0005879">
    <property type="term" value="C:axonemal microtubule"/>
    <property type="evidence" value="ECO:0007669"/>
    <property type="project" value="TreeGrafter"/>
</dbReference>
<evidence type="ECO:0000256" key="1">
    <source>
        <dbReference type="ARBA" id="ARBA00004138"/>
    </source>
</evidence>
<organism evidence="8 9">
    <name type="scientific">Schistosoma mansoni</name>
    <name type="common">Blood fluke</name>
    <dbReference type="NCBI Taxonomy" id="6183"/>
    <lineage>
        <taxon>Eukaryota</taxon>
        <taxon>Metazoa</taxon>
        <taxon>Spiralia</taxon>
        <taxon>Lophotrochozoa</taxon>
        <taxon>Platyhelminthes</taxon>
        <taxon>Trematoda</taxon>
        <taxon>Digenea</taxon>
        <taxon>Strigeidida</taxon>
        <taxon>Schistosomatoidea</taxon>
        <taxon>Schistosomatidae</taxon>
        <taxon>Schistosoma</taxon>
    </lineage>
</organism>
<keyword evidence="6" id="KW-0175">Coiled coil</keyword>
<comment type="subcellular location">
    <subcellularLocation>
        <location evidence="1">Cell projection</location>
        <location evidence="1">Cilium</location>
    </subcellularLocation>
    <subcellularLocation>
        <location evidence="2">Cytoplasm</location>
        <location evidence="2">Cytoskeleton</location>
    </subcellularLocation>
</comment>
<evidence type="ECO:0000259" key="7">
    <source>
        <dbReference type="PROSITE" id="PS51665"/>
    </source>
</evidence>
<feature type="domain" description="Enkurin" evidence="7">
    <location>
        <begin position="162"/>
        <end position="254"/>
    </location>
</feature>
<dbReference type="GO" id="GO:0005516">
    <property type="term" value="F:calmodulin binding"/>
    <property type="evidence" value="ECO:0007669"/>
    <property type="project" value="TreeGrafter"/>
</dbReference>
<evidence type="ECO:0000256" key="5">
    <source>
        <dbReference type="ARBA" id="ARBA00023273"/>
    </source>
</evidence>
<keyword evidence="8" id="KW-1185">Reference proteome</keyword>
<dbReference type="Proteomes" id="UP000008854">
    <property type="component" value="Unassembled WGS sequence"/>
</dbReference>
<sequence>MRESIYNLIPLEQPPKASLSRYRSCSQREVISLFNIKKFPCKTMGVPKVNPPNPQCYLKMRHSAPELFRKKDEPLKDSYYKCSLSAKKEPLPSLKSKSLNVVSCKDFIKKNIKMIEASVPPKPKPFMVDTRTGHKFDIKFSGLEPIYIRRKDFGELPKYLSEREKAAAEAQKNYEEYIKQLKEKNALTVITKDEKKSLIDQLKDKWQQRYRQYQSLSVMIDTPPKMHHKLWLEKEMEDIEKDINLLEGYDYIYVAK</sequence>
<proteinExistence type="predicted"/>
<evidence type="ECO:0000256" key="3">
    <source>
        <dbReference type="ARBA" id="ARBA00022490"/>
    </source>
</evidence>
<name>A0A5K4FCV8_SCHMA</name>
<dbReference type="WBParaSite" id="Smp_340830.1">
    <property type="protein sequence ID" value="Smp_340830.1"/>
    <property type="gene ID" value="Smp_340830"/>
</dbReference>
<evidence type="ECO:0000256" key="6">
    <source>
        <dbReference type="SAM" id="Coils"/>
    </source>
</evidence>
<protein>
    <submittedName>
        <fullName evidence="9">Enkurin domain-containing protein</fullName>
    </submittedName>
</protein>
<dbReference type="PROSITE" id="PS51665">
    <property type="entry name" value="ENKURIN"/>
    <property type="match status" value="1"/>
</dbReference>
<reference evidence="9" key="2">
    <citation type="submission" date="2019-11" db="UniProtKB">
        <authorList>
            <consortium name="WormBaseParasite"/>
        </authorList>
    </citation>
    <scope>IDENTIFICATION</scope>
    <source>
        <strain evidence="9">Puerto Rican</strain>
    </source>
</reference>
<dbReference type="GO" id="GO:0001669">
    <property type="term" value="C:acrosomal vesicle"/>
    <property type="evidence" value="ECO:0007669"/>
    <property type="project" value="TreeGrafter"/>
</dbReference>
<accession>A0A5K4FCV8</accession>
<dbReference type="InterPro" id="IPR027012">
    <property type="entry name" value="Enkurin_dom"/>
</dbReference>
<keyword evidence="5" id="KW-0966">Cell projection</keyword>
<dbReference type="InterPro" id="IPR052102">
    <property type="entry name" value="Enkurin_domain-protein"/>
</dbReference>
<evidence type="ECO:0000256" key="2">
    <source>
        <dbReference type="ARBA" id="ARBA00004245"/>
    </source>
</evidence>
<dbReference type="InParanoid" id="A0A5K4FCV8"/>
<evidence type="ECO:0000313" key="8">
    <source>
        <dbReference type="Proteomes" id="UP000008854"/>
    </source>
</evidence>
<dbReference type="PANTHER" id="PTHR21490">
    <property type="entry name" value="ENKURIN-RELATED"/>
    <property type="match status" value="1"/>
</dbReference>
<dbReference type="STRING" id="6183.A0A5K4FCV8"/>
<feature type="coiled-coil region" evidence="6">
    <location>
        <begin position="160"/>
        <end position="187"/>
    </location>
</feature>
<dbReference type="Pfam" id="PF13864">
    <property type="entry name" value="Enkurin"/>
    <property type="match status" value="1"/>
</dbReference>
<evidence type="ECO:0000256" key="4">
    <source>
        <dbReference type="ARBA" id="ARBA00023212"/>
    </source>
</evidence>
<keyword evidence="4" id="KW-0206">Cytoskeleton</keyword>
<dbReference type="AlphaFoldDB" id="A0A5K4FCV8"/>
<keyword evidence="3" id="KW-0963">Cytoplasm</keyword>
<reference evidence="8" key="1">
    <citation type="journal article" date="2012" name="PLoS Negl. Trop. Dis.">
        <title>A systematically improved high quality genome and transcriptome of the human blood fluke Schistosoma mansoni.</title>
        <authorList>
            <person name="Protasio A.V."/>
            <person name="Tsai I.J."/>
            <person name="Babbage A."/>
            <person name="Nichol S."/>
            <person name="Hunt M."/>
            <person name="Aslett M.A."/>
            <person name="De Silva N."/>
            <person name="Velarde G.S."/>
            <person name="Anderson T.J."/>
            <person name="Clark R.C."/>
            <person name="Davidson C."/>
            <person name="Dillon G.P."/>
            <person name="Holroyd N.E."/>
            <person name="LoVerde P.T."/>
            <person name="Lloyd C."/>
            <person name="McQuillan J."/>
            <person name="Oliveira G."/>
            <person name="Otto T.D."/>
            <person name="Parker-Manuel S.J."/>
            <person name="Quail M.A."/>
            <person name="Wilson R.A."/>
            <person name="Zerlotini A."/>
            <person name="Dunne D.W."/>
            <person name="Berriman M."/>
        </authorList>
    </citation>
    <scope>NUCLEOTIDE SEQUENCE [LARGE SCALE GENOMIC DNA]</scope>
    <source>
        <strain evidence="8">Puerto Rican</strain>
    </source>
</reference>
<dbReference type="PANTHER" id="PTHR21490:SF0">
    <property type="entry name" value="ENKURIN"/>
    <property type="match status" value="1"/>
</dbReference>
<evidence type="ECO:0000313" key="9">
    <source>
        <dbReference type="WBParaSite" id="Smp_340830.1"/>
    </source>
</evidence>
<dbReference type="FunCoup" id="A0A5K4FCV8">
    <property type="interactions" value="26"/>
</dbReference>